<keyword evidence="3" id="KW-1185">Reference proteome</keyword>
<dbReference type="Gene3D" id="3.40.50.300">
    <property type="entry name" value="P-loop containing nucleotide triphosphate hydrolases"/>
    <property type="match status" value="1"/>
</dbReference>
<accession>A0A495IHE9</accession>
<organism evidence="2 3">
    <name type="scientific">Frondihabitans australicus</name>
    <dbReference type="NCBI Taxonomy" id="386892"/>
    <lineage>
        <taxon>Bacteria</taxon>
        <taxon>Bacillati</taxon>
        <taxon>Actinomycetota</taxon>
        <taxon>Actinomycetes</taxon>
        <taxon>Micrococcales</taxon>
        <taxon>Microbacteriaceae</taxon>
        <taxon>Frondihabitans</taxon>
    </lineage>
</organism>
<dbReference type="PANTHER" id="PTHR10285">
    <property type="entry name" value="URIDINE KINASE"/>
    <property type="match status" value="1"/>
</dbReference>
<evidence type="ECO:0008006" key="4">
    <source>
        <dbReference type="Google" id="ProtNLM"/>
    </source>
</evidence>
<dbReference type="SUPFAM" id="SSF52540">
    <property type="entry name" value="P-loop containing nucleoside triphosphate hydrolases"/>
    <property type="match status" value="1"/>
</dbReference>
<protein>
    <recommendedName>
        <fullName evidence="4">Pantothenate kinase</fullName>
    </recommendedName>
</protein>
<feature type="compositionally biased region" description="Low complexity" evidence="1">
    <location>
        <begin position="229"/>
        <end position="240"/>
    </location>
</feature>
<reference evidence="2 3" key="1">
    <citation type="submission" date="2018-10" db="EMBL/GenBank/DDBJ databases">
        <title>Sequencing the genomes of 1000 actinobacteria strains.</title>
        <authorList>
            <person name="Klenk H.-P."/>
        </authorList>
    </citation>
    <scope>NUCLEOTIDE SEQUENCE [LARGE SCALE GENOMIC DNA]</scope>
    <source>
        <strain evidence="2 3">DSM 17894</strain>
    </source>
</reference>
<proteinExistence type="predicted"/>
<dbReference type="AlphaFoldDB" id="A0A495IHE9"/>
<comment type="caution">
    <text evidence="2">The sequence shown here is derived from an EMBL/GenBank/DDBJ whole genome shotgun (WGS) entry which is preliminary data.</text>
</comment>
<dbReference type="InterPro" id="IPR027417">
    <property type="entry name" value="P-loop_NTPase"/>
</dbReference>
<dbReference type="EMBL" id="RBKS01000001">
    <property type="protein sequence ID" value="RKR75189.1"/>
    <property type="molecule type" value="Genomic_DNA"/>
</dbReference>
<gene>
    <name evidence="2" type="ORF">C8E83_2327</name>
</gene>
<name>A0A495IHE9_9MICO</name>
<sequence>MTRRIYGSSVTSADPLPETTLDELVDRARGLAAKGGRRILGVVGTPGSGKSTVSAALLDALGDSAALVGMDGFHLGQQELARLARADRKGAPDTFDTDGYTALLARLRAQRPGDADIYAPVFDRSLEEPIGSSAPVPADVPLVITEGNYLLLDGGGWQGVRPLLDEAWFVHVTQAERRRRLVARRLSYGHPHGAAEHWVDHVDEPNARIVEATAARADLVVALARLDAQPHPLTSTSQGPTPTPQGDPR</sequence>
<evidence type="ECO:0000256" key="1">
    <source>
        <dbReference type="SAM" id="MobiDB-lite"/>
    </source>
</evidence>
<evidence type="ECO:0000313" key="3">
    <source>
        <dbReference type="Proteomes" id="UP000280008"/>
    </source>
</evidence>
<feature type="region of interest" description="Disordered" evidence="1">
    <location>
        <begin position="229"/>
        <end position="249"/>
    </location>
</feature>
<dbReference type="Proteomes" id="UP000280008">
    <property type="component" value="Unassembled WGS sequence"/>
</dbReference>
<dbReference type="OrthoDB" id="3192509at2"/>
<evidence type="ECO:0000313" key="2">
    <source>
        <dbReference type="EMBL" id="RKR75189.1"/>
    </source>
</evidence>
<dbReference type="NCBIfam" id="NF006743">
    <property type="entry name" value="PRK09270.1-2"/>
    <property type="match status" value="1"/>
</dbReference>